<protein>
    <submittedName>
        <fullName evidence="2">Uncharacterized protein</fullName>
    </submittedName>
</protein>
<dbReference type="AlphaFoldDB" id="A0A6M3LBP1"/>
<evidence type="ECO:0000313" key="1">
    <source>
        <dbReference type="EMBL" id="QJA72358.1"/>
    </source>
</evidence>
<proteinExistence type="predicted"/>
<dbReference type="EMBL" id="MT142918">
    <property type="protein sequence ID" value="QJA90508.1"/>
    <property type="molecule type" value="Genomic_DNA"/>
</dbReference>
<evidence type="ECO:0000313" key="2">
    <source>
        <dbReference type="EMBL" id="QJA90508.1"/>
    </source>
</evidence>
<reference evidence="2" key="1">
    <citation type="submission" date="2020-03" db="EMBL/GenBank/DDBJ databases">
        <title>The deep terrestrial virosphere.</title>
        <authorList>
            <person name="Holmfeldt K."/>
            <person name="Nilsson E."/>
            <person name="Simone D."/>
            <person name="Lopez-Fernandez M."/>
            <person name="Wu X."/>
            <person name="de Brujin I."/>
            <person name="Lundin D."/>
            <person name="Andersson A."/>
            <person name="Bertilsson S."/>
            <person name="Dopson M."/>
        </authorList>
    </citation>
    <scope>NUCLEOTIDE SEQUENCE</scope>
    <source>
        <strain evidence="1">MM415A02783</strain>
        <strain evidence="2">MM415B02361</strain>
    </source>
</reference>
<name>A0A6M3LBP1_9ZZZZ</name>
<sequence length="301" mass="29821">MGGFIMTISGDFSSYHASEARVAVSTDKALGGTAGHLAEAIPEDCTHIALIPEGTGVRFNIGAAATSSTSVLPVGGIVFNGTAAALTGIHLYAAAAVNVGVFMGGISLRSFLASSLSTGDISIGNVGLLNLSEAEINPAGGQASNVAAAAADHLTACGLVRKDTRALPEAVADGDWVAAQGTATGELRVHDHSLAGGGLTFSRVSILTAGAGTTELLAKAASATQRLHGLYITLSAAALVEIEDKDGVVLATWNIGTNGGIVIPFSPFADGAIQAAAVNKGLQIVNSAGNLGGYAIVSTGV</sequence>
<gene>
    <name evidence="1" type="ORF">MM415A02783_0005</name>
    <name evidence="2" type="ORF">MM415B02361_0003</name>
</gene>
<organism evidence="2">
    <name type="scientific">viral metagenome</name>
    <dbReference type="NCBI Taxonomy" id="1070528"/>
    <lineage>
        <taxon>unclassified sequences</taxon>
        <taxon>metagenomes</taxon>
        <taxon>organismal metagenomes</taxon>
    </lineage>
</organism>
<dbReference type="EMBL" id="MT141945">
    <property type="protein sequence ID" value="QJA72358.1"/>
    <property type="molecule type" value="Genomic_DNA"/>
</dbReference>
<accession>A0A6M3LBP1</accession>